<dbReference type="EMBL" id="AMEM01000016">
    <property type="protein sequence ID" value="EKX90931.1"/>
    <property type="molecule type" value="Genomic_DNA"/>
</dbReference>
<sequence>MPYIVTRGTGTALIRHRIGVWWHGVEEGLRTWQWTYMISTLR</sequence>
<dbReference type="Proteomes" id="UP000010445">
    <property type="component" value="Unassembled WGS sequence"/>
</dbReference>
<evidence type="ECO:0000313" key="1">
    <source>
        <dbReference type="EMBL" id="EKX90931.1"/>
    </source>
</evidence>
<dbReference type="HOGENOM" id="CLU_3250115_0_0_11"/>
<reference evidence="1 2" key="1">
    <citation type="submission" date="2012-05" db="EMBL/GenBank/DDBJ databases">
        <authorList>
            <person name="Weinstock G."/>
            <person name="Sodergren E."/>
            <person name="Lobos E.A."/>
            <person name="Fulton L."/>
            <person name="Fulton R."/>
            <person name="Courtney L."/>
            <person name="Fronick C."/>
            <person name="O'Laughlin M."/>
            <person name="Godfrey J."/>
            <person name="Wilson R.M."/>
            <person name="Miner T."/>
            <person name="Farmer C."/>
            <person name="Delehaunty K."/>
            <person name="Cordes M."/>
            <person name="Minx P."/>
            <person name="Tomlinson C."/>
            <person name="Chen J."/>
            <person name="Wollam A."/>
            <person name="Pepin K.H."/>
            <person name="Bhonagiri V."/>
            <person name="Zhang X."/>
            <person name="Suruliraj S."/>
            <person name="Warren W."/>
            <person name="Mitreva M."/>
            <person name="Mardis E.R."/>
            <person name="Wilson R.K."/>
        </authorList>
    </citation>
    <scope>NUCLEOTIDE SEQUENCE [LARGE SCALE GENOMIC DNA]</scope>
    <source>
        <strain evidence="1 2">F0235</strain>
    </source>
</reference>
<accession>L1MJ36</accession>
<evidence type="ECO:0000313" key="2">
    <source>
        <dbReference type="Proteomes" id="UP000010445"/>
    </source>
</evidence>
<dbReference type="STRING" id="1035195.HMPREF9997_00996"/>
<dbReference type="AlphaFoldDB" id="L1MJ36"/>
<proteinExistence type="predicted"/>
<dbReference type="PATRIC" id="fig|1035195.3.peg.890"/>
<comment type="caution">
    <text evidence="1">The sequence shown here is derived from an EMBL/GenBank/DDBJ whole genome shotgun (WGS) entry which is preliminary data.</text>
</comment>
<protein>
    <submittedName>
        <fullName evidence="1">Uncharacterized protein</fullName>
    </submittedName>
</protein>
<name>L1MJ36_9CORY</name>
<keyword evidence="2" id="KW-1185">Reference proteome</keyword>
<organism evidence="1 2">
    <name type="scientific">Corynebacterium durum F0235</name>
    <dbReference type="NCBI Taxonomy" id="1035195"/>
    <lineage>
        <taxon>Bacteria</taxon>
        <taxon>Bacillati</taxon>
        <taxon>Actinomycetota</taxon>
        <taxon>Actinomycetes</taxon>
        <taxon>Mycobacteriales</taxon>
        <taxon>Corynebacteriaceae</taxon>
        <taxon>Corynebacterium</taxon>
    </lineage>
</organism>
<gene>
    <name evidence="1" type="ORF">HMPREF9997_00996</name>
</gene>